<dbReference type="GO" id="GO:0005524">
    <property type="term" value="F:ATP binding"/>
    <property type="evidence" value="ECO:0007669"/>
    <property type="project" value="UniProtKB-KW"/>
</dbReference>
<name>A0A9R1WNH8_LACSA</name>
<keyword evidence="1" id="KW-0436">Ligase</keyword>
<evidence type="ECO:0000256" key="1">
    <source>
        <dbReference type="ARBA" id="ARBA00022598"/>
    </source>
</evidence>
<gene>
    <name evidence="4" type="ORF">LSAT_V11C900455210</name>
</gene>
<dbReference type="AlphaFoldDB" id="A0A9R1WNH8"/>
<comment type="caution">
    <text evidence="4">The sequence shown here is derived from an EMBL/GenBank/DDBJ whole genome shotgun (WGS) entry which is preliminary data.</text>
</comment>
<organism evidence="4 5">
    <name type="scientific">Lactuca sativa</name>
    <name type="common">Garden lettuce</name>
    <dbReference type="NCBI Taxonomy" id="4236"/>
    <lineage>
        <taxon>Eukaryota</taxon>
        <taxon>Viridiplantae</taxon>
        <taxon>Streptophyta</taxon>
        <taxon>Embryophyta</taxon>
        <taxon>Tracheophyta</taxon>
        <taxon>Spermatophyta</taxon>
        <taxon>Magnoliopsida</taxon>
        <taxon>eudicotyledons</taxon>
        <taxon>Gunneridae</taxon>
        <taxon>Pentapetalae</taxon>
        <taxon>asterids</taxon>
        <taxon>campanulids</taxon>
        <taxon>Asterales</taxon>
        <taxon>Asteraceae</taxon>
        <taxon>Cichorioideae</taxon>
        <taxon>Cichorieae</taxon>
        <taxon>Lactucinae</taxon>
        <taxon>Lactuca</taxon>
    </lineage>
</organism>
<evidence type="ECO:0000313" key="4">
    <source>
        <dbReference type="EMBL" id="KAJ0185875.1"/>
    </source>
</evidence>
<dbReference type="Gene3D" id="3.30.590.20">
    <property type="match status" value="1"/>
</dbReference>
<dbReference type="GO" id="GO:0004357">
    <property type="term" value="F:glutamate-cysteine ligase activity"/>
    <property type="evidence" value="ECO:0007669"/>
    <property type="project" value="InterPro"/>
</dbReference>
<evidence type="ECO:0000256" key="2">
    <source>
        <dbReference type="ARBA" id="ARBA00022741"/>
    </source>
</evidence>
<protein>
    <submittedName>
        <fullName evidence="4">Uncharacterized protein</fullName>
    </submittedName>
</protein>
<dbReference type="InterPro" id="IPR006336">
    <property type="entry name" value="GCS2"/>
</dbReference>
<dbReference type="EMBL" id="NBSK02000009">
    <property type="protein sequence ID" value="KAJ0185875.1"/>
    <property type="molecule type" value="Genomic_DNA"/>
</dbReference>
<keyword evidence="3" id="KW-0067">ATP-binding</keyword>
<keyword evidence="2" id="KW-0547">Nucleotide-binding</keyword>
<dbReference type="PANTHER" id="PTHR34378:SF1">
    <property type="entry name" value="GLUTAMATE--CYSTEINE LIGASE, CHLOROPLASTIC"/>
    <property type="match status" value="1"/>
</dbReference>
<dbReference type="InterPro" id="IPR035434">
    <property type="entry name" value="GCL_bact_plant"/>
</dbReference>
<evidence type="ECO:0000256" key="3">
    <source>
        <dbReference type="ARBA" id="ARBA00022840"/>
    </source>
</evidence>
<dbReference type="Pfam" id="PF04107">
    <property type="entry name" value="GCS2"/>
    <property type="match status" value="1"/>
</dbReference>
<keyword evidence="5" id="KW-1185">Reference proteome</keyword>
<dbReference type="Proteomes" id="UP000235145">
    <property type="component" value="Unassembled WGS sequence"/>
</dbReference>
<dbReference type="PANTHER" id="PTHR34378">
    <property type="entry name" value="GLUTAMATE--CYSTEINE LIGASE, CHLOROPLASTIC"/>
    <property type="match status" value="1"/>
</dbReference>
<proteinExistence type="predicted"/>
<reference evidence="4 5" key="1">
    <citation type="journal article" date="2017" name="Nat. Commun.">
        <title>Genome assembly with in vitro proximity ligation data and whole-genome triplication in lettuce.</title>
        <authorList>
            <person name="Reyes-Chin-Wo S."/>
            <person name="Wang Z."/>
            <person name="Yang X."/>
            <person name="Kozik A."/>
            <person name="Arikit S."/>
            <person name="Song C."/>
            <person name="Xia L."/>
            <person name="Froenicke L."/>
            <person name="Lavelle D.O."/>
            <person name="Truco M.J."/>
            <person name="Xia R."/>
            <person name="Zhu S."/>
            <person name="Xu C."/>
            <person name="Xu H."/>
            <person name="Xu X."/>
            <person name="Cox K."/>
            <person name="Korf I."/>
            <person name="Meyers B.C."/>
            <person name="Michelmore R.W."/>
        </authorList>
    </citation>
    <scope>NUCLEOTIDE SEQUENCE [LARGE SCALE GENOMIC DNA]</scope>
    <source>
        <strain evidence="5">cv. Salinas</strain>
        <tissue evidence="4">Seedlings</tissue>
    </source>
</reference>
<evidence type="ECO:0000313" key="5">
    <source>
        <dbReference type="Proteomes" id="UP000235145"/>
    </source>
</evidence>
<accession>A0A9R1WNH8</accession>
<dbReference type="GO" id="GO:0006750">
    <property type="term" value="P:glutathione biosynthetic process"/>
    <property type="evidence" value="ECO:0007669"/>
    <property type="project" value="InterPro"/>
</dbReference>
<sequence length="140" mass="16450">MNWVSILLSDFGYSCMISMNMLDHTAISNRFYREKVMEGDNINGLKHGKQSISLEPTGQFELSDAPLESLHQSCAEVNSHLYQGRYEIMRNYMPKVGSLRLDMMFRTCTVQKRTLTFEIDVHMVVFRYDEKLRVKLNKNW</sequence>